<keyword evidence="3" id="KW-0255">Endonuclease</keyword>
<gene>
    <name evidence="3" type="ordered locus">Bcav_0233</name>
</gene>
<feature type="transmembrane region" description="Helical" evidence="1">
    <location>
        <begin position="42"/>
        <end position="63"/>
    </location>
</feature>
<evidence type="ECO:0000313" key="4">
    <source>
        <dbReference type="Proteomes" id="UP000007962"/>
    </source>
</evidence>
<dbReference type="EMBL" id="CP001618">
    <property type="protein sequence ID" value="ACQ78498.1"/>
    <property type="molecule type" value="Genomic_DNA"/>
</dbReference>
<keyword evidence="3" id="KW-0378">Hydrolase</keyword>
<dbReference type="KEGG" id="bcv:Bcav_0233"/>
<keyword evidence="1" id="KW-0812">Transmembrane</keyword>
<dbReference type="eggNOG" id="COG3021">
    <property type="taxonomic scope" value="Bacteria"/>
</dbReference>
<dbReference type="HOGENOM" id="CLU_052333_2_0_11"/>
<keyword evidence="1" id="KW-0472">Membrane</keyword>
<keyword evidence="1" id="KW-1133">Transmembrane helix</keyword>
<keyword evidence="3" id="KW-0269">Exonuclease</keyword>
<dbReference type="Gene3D" id="3.60.10.10">
    <property type="entry name" value="Endonuclease/exonuclease/phosphatase"/>
    <property type="match status" value="1"/>
</dbReference>
<dbReference type="OrthoDB" id="2340043at2"/>
<dbReference type="GO" id="GO:0004527">
    <property type="term" value="F:exonuclease activity"/>
    <property type="evidence" value="ECO:0007669"/>
    <property type="project" value="UniProtKB-KW"/>
</dbReference>
<keyword evidence="3" id="KW-0540">Nuclease</keyword>
<feature type="transmembrane region" description="Helical" evidence="1">
    <location>
        <begin position="70"/>
        <end position="90"/>
    </location>
</feature>
<dbReference type="STRING" id="471853.Bcav_0233"/>
<reference evidence="3 4" key="1">
    <citation type="journal article" date="2009" name="Stand. Genomic Sci.">
        <title>Complete genome sequence of Beutenbergia cavernae type strain (HKI 0122).</title>
        <authorList>
            <person name="Land M."/>
            <person name="Pukall R."/>
            <person name="Abt B."/>
            <person name="Goker M."/>
            <person name="Rohde M."/>
            <person name="Glavina Del Rio T."/>
            <person name="Tice H."/>
            <person name="Copeland A."/>
            <person name="Cheng J.F."/>
            <person name="Lucas S."/>
            <person name="Chen F."/>
            <person name="Nolan M."/>
            <person name="Bruce D."/>
            <person name="Goodwin L."/>
            <person name="Pitluck S."/>
            <person name="Ivanova N."/>
            <person name="Mavromatis K."/>
            <person name="Ovchinnikova G."/>
            <person name="Pati A."/>
            <person name="Chen A."/>
            <person name="Palaniappan K."/>
            <person name="Hauser L."/>
            <person name="Chang Y.J."/>
            <person name="Jefferies C.C."/>
            <person name="Saunders E."/>
            <person name="Brettin T."/>
            <person name="Detter J.C."/>
            <person name="Han C."/>
            <person name="Chain P."/>
            <person name="Bristow J."/>
            <person name="Eisen J.A."/>
            <person name="Markowitz V."/>
            <person name="Hugenholtz P."/>
            <person name="Kyrpides N.C."/>
            <person name="Klenk H.P."/>
            <person name="Lapidus A."/>
        </authorList>
    </citation>
    <scope>NUCLEOTIDE SEQUENCE [LARGE SCALE GENOMIC DNA]</scope>
    <source>
        <strain evidence="4">ATCC BAA-8 / DSM 12333 / NBRC 16432</strain>
    </source>
</reference>
<dbReference type="Proteomes" id="UP000007962">
    <property type="component" value="Chromosome"/>
</dbReference>
<evidence type="ECO:0000259" key="2">
    <source>
        <dbReference type="Pfam" id="PF03372"/>
    </source>
</evidence>
<evidence type="ECO:0000256" key="1">
    <source>
        <dbReference type="SAM" id="Phobius"/>
    </source>
</evidence>
<dbReference type="RefSeq" id="WP_012725278.1">
    <property type="nucleotide sequence ID" value="NC_012669.1"/>
</dbReference>
<organism evidence="3 4">
    <name type="scientific">Beutenbergia cavernae (strain ATCC BAA-8 / DSM 12333 / CCUG 43141 / JCM 11478 / NBRC 16432 / NCIMB 13614 / HKI 0122)</name>
    <dbReference type="NCBI Taxonomy" id="471853"/>
    <lineage>
        <taxon>Bacteria</taxon>
        <taxon>Bacillati</taxon>
        <taxon>Actinomycetota</taxon>
        <taxon>Actinomycetes</taxon>
        <taxon>Micrococcales</taxon>
        <taxon>Beutenbergiaceae</taxon>
        <taxon>Beutenbergia</taxon>
    </lineage>
</organism>
<keyword evidence="4" id="KW-1185">Reference proteome</keyword>
<dbReference type="InterPro" id="IPR005135">
    <property type="entry name" value="Endo/exonuclease/phosphatase"/>
</dbReference>
<feature type="domain" description="Endonuclease/exonuclease/phosphatase" evidence="2">
    <location>
        <begin position="110"/>
        <end position="317"/>
    </location>
</feature>
<evidence type="ECO:0000313" key="3">
    <source>
        <dbReference type="EMBL" id="ACQ78498.1"/>
    </source>
</evidence>
<dbReference type="InterPro" id="IPR036691">
    <property type="entry name" value="Endo/exonu/phosph_ase_sf"/>
</dbReference>
<protein>
    <submittedName>
        <fullName evidence="3">Endonuclease/exonuclease/phosphatase</fullName>
    </submittedName>
</protein>
<name>C5BVQ8_BEUC1</name>
<accession>C5BVQ8</accession>
<dbReference type="AlphaFoldDB" id="C5BVQ8"/>
<dbReference type="Pfam" id="PF03372">
    <property type="entry name" value="Exo_endo_phos"/>
    <property type="match status" value="1"/>
</dbReference>
<proteinExistence type="predicted"/>
<dbReference type="GO" id="GO:0004519">
    <property type="term" value="F:endonuclease activity"/>
    <property type="evidence" value="ECO:0007669"/>
    <property type="project" value="UniProtKB-KW"/>
</dbReference>
<dbReference type="SUPFAM" id="SSF56219">
    <property type="entry name" value="DNase I-like"/>
    <property type="match status" value="1"/>
</dbReference>
<sequence length="328" mass="33237">MRVIGWLVVALVALAALALVDPARIGLSTTFPVTQVIAFRSVLAVASLGAAVVLAAVAIAVRASHHQARAAVVLALVFLLCGASHTWVLAARGLTATPLAPAADDGVTVLQLNTYGGASSPEDVARLAYAAQADVLTLPETTAESARAIAALLAAEGGDYQVFTHTTGPWAAFSTALLVSDELGTYHQVPGPPTRAGAVRAEPDDGVGPVLLAVHPTAPLRARMHQWSADLGAVTDACRATPGVIVGGDLNATVDHAPLRHLDPCASAAVLAGSGAVSTWPTSQPSRLGTTIDHVLVDTRAWDVAAVSVVAAGGSDHRGVVVHLVPTG</sequence>